<dbReference type="SUPFAM" id="SSF53335">
    <property type="entry name" value="S-adenosyl-L-methionine-dependent methyltransferases"/>
    <property type="match status" value="2"/>
</dbReference>
<dbReference type="InterPro" id="IPR002941">
    <property type="entry name" value="DNA_methylase_N4/N6"/>
</dbReference>
<accession>A0A2A2I499</accession>
<proteinExistence type="inferred from homology"/>
<dbReference type="Gene3D" id="3.40.50.150">
    <property type="entry name" value="Vaccinia Virus protein VP39"/>
    <property type="match status" value="2"/>
</dbReference>
<sequence>MNQLFDQQAEEYGPVECLGQTFPSDKARREHFLKLLAEKLQDPEFRKQEGFPVGTDEAILEMSNPPYYTACPNPWLKDFIEQYGSAYDPSAKYSGEPLAIDVSVGKTDAIYRAHSYHTKVPHLAIVPSILHYTRPGDVVLDGFSGSGMTGVAAQWCGTAPSDYRHELEINWKKQGKPAPKWGARKAILNDLSPAATYIGANYNIPFDVEAFAKAGQDLLRQLDEEIGWMYETIHSDGKTTARIDYTVWSEVLNCPECAGEIIFTTAALDEKTKSVADVLTCPHCGAEGKKEKMDLLFETFVDPATGQMEKRPKRVPALISYKLGKTTYTKKPDEKDLEKVAKIASLPTPEDLPLDSFPDCQMTRVGRMKTTNTTAIHHLFLPRAAQAMARLWRKAKSHPDPRTRGMLLFLVEQAIWGMSVLNRYKTIMHGRTESSNVNQYLSGVYYVPSHTSEVSPWYNLSNRLKRLAKVFTAYKTSSEFGMVTCGSAASIPIPDGSIDYIFTDPPFGENIYYSDLNFLVESWHGVKTDPNPEAIVDRVRKKGIPEYQHLMYSCFAEYYRVLKPGRWMTVVFSNSKAAVWNTIQVALQQTGFVVAEVTALDKKQGSFQQVMSPNTVKQDLVISVYKPNGGLEERLEQNGATPESAWDFVETHLRNLSVVKASNGQIEFIVERDPRRIFDRMVAWFVRHNVPVPLSNDEFLSGIRSRFPERDGMVFLTEQVAEYDKKRAQVYEAPQLELFVSDERSAIDWLTDFLRKRPSTYQETHPEFTTQVGAGWKKHEAKPELKALLEDNFLKYDGNGEVPSQIHSYLSTNHKDLRGLDKDDPRLIAKAKDRWYVPDPNKAQDLEKKREKALLKEFETYKSFSGRKIKESRLEVLRAGFRNAWANKDYETIIKMAGKLPDATLQEDEKLLTFYDMAVTRVEGDL</sequence>
<feature type="domain" description="DNA methylase N-4/N-6" evidence="4">
    <location>
        <begin position="114"/>
        <end position="154"/>
    </location>
</feature>
<dbReference type="GO" id="GO:0032259">
    <property type="term" value="P:methylation"/>
    <property type="evidence" value="ECO:0007669"/>
    <property type="project" value="UniProtKB-KW"/>
</dbReference>
<comment type="similarity">
    <text evidence="1">Belongs to the N(4)/N(6)-methyltransferase family.</text>
</comment>
<comment type="caution">
    <text evidence="5">The sequence shown here is derived from an EMBL/GenBank/DDBJ whole genome shotgun (WGS) entry which is preliminary data.</text>
</comment>
<evidence type="ECO:0000256" key="3">
    <source>
        <dbReference type="ARBA" id="ARBA00022679"/>
    </source>
</evidence>
<dbReference type="AlphaFoldDB" id="A0A2A2I499"/>
<dbReference type="RefSeq" id="WP_095610362.1">
    <property type="nucleotide sequence ID" value="NZ_NMPM01000020.1"/>
</dbReference>
<gene>
    <name evidence="5" type="ORF">CF392_04955</name>
</gene>
<dbReference type="GO" id="GO:0003677">
    <property type="term" value="F:DNA binding"/>
    <property type="evidence" value="ECO:0007669"/>
    <property type="project" value="InterPro"/>
</dbReference>
<protein>
    <submittedName>
        <fullName evidence="5">DNA methylase</fullName>
    </submittedName>
</protein>
<dbReference type="EMBL" id="NMPM01000020">
    <property type="protein sequence ID" value="PAV26559.1"/>
    <property type="molecule type" value="Genomic_DNA"/>
</dbReference>
<evidence type="ECO:0000313" key="6">
    <source>
        <dbReference type="Proteomes" id="UP000218332"/>
    </source>
</evidence>
<keyword evidence="6" id="KW-1185">Reference proteome</keyword>
<evidence type="ECO:0000259" key="4">
    <source>
        <dbReference type="Pfam" id="PF01555"/>
    </source>
</evidence>
<dbReference type="Proteomes" id="UP000218332">
    <property type="component" value="Unassembled WGS sequence"/>
</dbReference>
<evidence type="ECO:0000256" key="2">
    <source>
        <dbReference type="ARBA" id="ARBA00022603"/>
    </source>
</evidence>
<organism evidence="5 6">
    <name type="scientific">Tamilnaduibacter salinus</name>
    <dbReference type="NCBI Taxonomy" id="1484056"/>
    <lineage>
        <taxon>Bacteria</taxon>
        <taxon>Pseudomonadati</taxon>
        <taxon>Pseudomonadota</taxon>
        <taxon>Gammaproteobacteria</taxon>
        <taxon>Pseudomonadales</taxon>
        <taxon>Marinobacteraceae</taxon>
        <taxon>Tamilnaduibacter</taxon>
    </lineage>
</organism>
<keyword evidence="2 5" id="KW-0489">Methyltransferase</keyword>
<evidence type="ECO:0000256" key="1">
    <source>
        <dbReference type="ARBA" id="ARBA00006594"/>
    </source>
</evidence>
<dbReference type="Pfam" id="PF01555">
    <property type="entry name" value="N6_N4_Mtase"/>
    <property type="match status" value="1"/>
</dbReference>
<dbReference type="InterPro" id="IPR002052">
    <property type="entry name" value="DNA_methylase_N6_adenine_CS"/>
</dbReference>
<keyword evidence="3" id="KW-0808">Transferase</keyword>
<dbReference type="InterPro" id="IPR029063">
    <property type="entry name" value="SAM-dependent_MTases_sf"/>
</dbReference>
<reference evidence="5 6" key="1">
    <citation type="submission" date="2017-07" db="EMBL/GenBank/DDBJ databases">
        <title>Tamlnaduibacter salinus (Mi-7) genome sequencing.</title>
        <authorList>
            <person name="Verma A."/>
            <person name="Krishnamurthi S."/>
        </authorList>
    </citation>
    <scope>NUCLEOTIDE SEQUENCE [LARGE SCALE GENOMIC DNA]</scope>
    <source>
        <strain evidence="5 6">Mi-7</strain>
    </source>
</reference>
<evidence type="ECO:0000313" key="5">
    <source>
        <dbReference type="EMBL" id="PAV26559.1"/>
    </source>
</evidence>
<dbReference type="PROSITE" id="PS00092">
    <property type="entry name" value="N6_MTASE"/>
    <property type="match status" value="1"/>
</dbReference>
<name>A0A2A2I499_9GAMM</name>
<dbReference type="GO" id="GO:0008170">
    <property type="term" value="F:N-methyltransferase activity"/>
    <property type="evidence" value="ECO:0007669"/>
    <property type="project" value="InterPro"/>
</dbReference>